<evidence type="ECO:0000313" key="2">
    <source>
        <dbReference type="EMBL" id="SFJ33573.1"/>
    </source>
</evidence>
<organism evidence="2 3">
    <name type="scientific">Albimonas pacifica</name>
    <dbReference type="NCBI Taxonomy" id="1114924"/>
    <lineage>
        <taxon>Bacteria</taxon>
        <taxon>Pseudomonadati</taxon>
        <taxon>Pseudomonadota</taxon>
        <taxon>Alphaproteobacteria</taxon>
        <taxon>Rhodobacterales</taxon>
        <taxon>Paracoccaceae</taxon>
        <taxon>Albimonas</taxon>
    </lineage>
</organism>
<dbReference type="AlphaFoldDB" id="A0A1I3QHH4"/>
<name>A0A1I3QHH4_9RHOB</name>
<feature type="coiled-coil region" evidence="1">
    <location>
        <begin position="47"/>
        <end position="81"/>
    </location>
</feature>
<dbReference type="RefSeq" id="WP_092866521.1">
    <property type="nucleotide sequence ID" value="NZ_FOQH01000042.1"/>
</dbReference>
<gene>
    <name evidence="2" type="ORF">SAMN05216258_1427</name>
</gene>
<accession>A0A1I3QHH4</accession>
<protein>
    <submittedName>
        <fullName evidence="2">Uncharacterized protein</fullName>
    </submittedName>
</protein>
<evidence type="ECO:0000313" key="3">
    <source>
        <dbReference type="Proteomes" id="UP000199377"/>
    </source>
</evidence>
<sequence>MAETEQSLAARAQSLTDEVARLDGMIAESVADGEGQSELVGKMRLKRRRLLDEHSDLDKALAVLKRRRADEAEKAREQNRQEALVRMRAQADEFLEASSAVDAALEALEDAHNRLHLASLDLSRSARMAGESDGGRLANIIGPAMRWAAWHGAPGASKDMQVPRTPGHRRSTLRKSLENVIPAVAKR</sequence>
<dbReference type="Proteomes" id="UP000199377">
    <property type="component" value="Unassembled WGS sequence"/>
</dbReference>
<reference evidence="2 3" key="1">
    <citation type="submission" date="2016-10" db="EMBL/GenBank/DDBJ databases">
        <authorList>
            <person name="de Groot N.N."/>
        </authorList>
    </citation>
    <scope>NUCLEOTIDE SEQUENCE [LARGE SCALE GENOMIC DNA]</scope>
    <source>
        <strain evidence="2 3">CGMCC 1.11030</strain>
    </source>
</reference>
<keyword evidence="1" id="KW-0175">Coiled coil</keyword>
<keyword evidence="3" id="KW-1185">Reference proteome</keyword>
<proteinExistence type="predicted"/>
<dbReference type="STRING" id="1114924.SAMN05216258_1427"/>
<dbReference type="EMBL" id="FOQH01000042">
    <property type="protein sequence ID" value="SFJ33573.1"/>
    <property type="molecule type" value="Genomic_DNA"/>
</dbReference>
<dbReference type="OrthoDB" id="9849967at2"/>
<evidence type="ECO:0000256" key="1">
    <source>
        <dbReference type="SAM" id="Coils"/>
    </source>
</evidence>